<dbReference type="Pfam" id="PF03568">
    <property type="entry name" value="Separin_C"/>
    <property type="match status" value="1"/>
</dbReference>
<dbReference type="GO" id="GO:0004197">
    <property type="term" value="F:cysteine-type endopeptidase activity"/>
    <property type="evidence" value="ECO:0007669"/>
    <property type="project" value="InterPro"/>
</dbReference>
<dbReference type="PROSITE" id="PS51700">
    <property type="entry name" value="SEPARIN"/>
    <property type="match status" value="1"/>
</dbReference>
<dbReference type="AlphaFoldDB" id="A0A1I8NXD8"/>
<proteinExistence type="predicted"/>
<accession>A0A1I8NXD8</accession>
<gene>
    <name evidence="6" type="primary">106084670</name>
</gene>
<evidence type="ECO:0000313" key="7">
    <source>
        <dbReference type="Proteomes" id="UP000095300"/>
    </source>
</evidence>
<dbReference type="Proteomes" id="UP000095300">
    <property type="component" value="Unassembled WGS sequence"/>
</dbReference>
<sequence length="644" mass="74168">MDEQFLEYITENAANIGPTARQALLHHAEEEYLNGNMPQSIFYQVVSLYQTFQDHYYRGGGKRKSVDVKELMNEMSAEEKSELKKNCLIQYVGKSLNQMAKNKPKNKCEESTPKPEGNFLKGITNPIEGIHKLEEVCKQMPKVWTILQLCKGPRTETTFSIYPNIHESDAAIYLTIIKHARSDRYPMPICLRFCGSKQKELFESFANIINRFKHSIKVDPKDYYSIEARKLYWKSLSEVNDFMTIACEELKRFFFPWNFLFAGISHSFTTNDAFAQRWTAIDKFCDSYELDNQCRILLSLAALRIGELTVLEIEGICTILFDNAERRELAVQLLKEMQQQQQDDASEHYNKDDCYPCILVIDEYLDHFFWEEMNVHQEFTRVNSLQCLWRLYQAYKKDIHNGYLQVNITNGGSIINPDQSLCKMEVRMRSFMEHWLPHWKLLCSQRPTQEELRNNFFNRSCYVYAGHGSGLQYINGRNIAKLQMQCVVFLFGCDSSRLYSNGLYSELWGPHMYYHAAMCPALVGTLMPCLDSFMDGVATEILSRWIAPKSPNILPWNEIEPSAWIKGGIIKSKTLGCEGAAAAASNSAAFTTTSATMSDYHLGSLCGVLARIRQRITETKLYNTAPYVCRGLPVWNCHVQPPPT</sequence>
<evidence type="ECO:0000256" key="1">
    <source>
        <dbReference type="ARBA" id="ARBA00000451"/>
    </source>
</evidence>
<feature type="domain" description="Peptidase C50" evidence="5">
    <location>
        <begin position="408"/>
        <end position="504"/>
    </location>
</feature>
<evidence type="ECO:0000259" key="5">
    <source>
        <dbReference type="PROSITE" id="PS51700"/>
    </source>
</evidence>
<dbReference type="VEuPathDB" id="VectorBase:SCAU002861"/>
<protein>
    <recommendedName>
        <fullName evidence="2">separase</fullName>
        <ecNumber evidence="2">3.4.22.49</ecNumber>
    </recommendedName>
</protein>
<dbReference type="PANTHER" id="PTHR12792">
    <property type="entry name" value="EXTRA SPINDLE POLES 1-RELATED"/>
    <property type="match status" value="1"/>
</dbReference>
<dbReference type="PANTHER" id="PTHR12792:SF0">
    <property type="entry name" value="SEPARIN"/>
    <property type="match status" value="1"/>
</dbReference>
<keyword evidence="3" id="KW-0378">Hydrolase</keyword>
<dbReference type="EnsemblMetazoa" id="SCAU002861-RA">
    <property type="protein sequence ID" value="SCAU002861-PA"/>
    <property type="gene ID" value="SCAU002861"/>
</dbReference>
<evidence type="ECO:0000256" key="3">
    <source>
        <dbReference type="ARBA" id="ARBA00022801"/>
    </source>
</evidence>
<evidence type="ECO:0000256" key="2">
    <source>
        <dbReference type="ARBA" id="ARBA00012489"/>
    </source>
</evidence>
<dbReference type="OrthoDB" id="10255632at2759"/>
<dbReference type="InterPro" id="IPR030397">
    <property type="entry name" value="SEPARIN_core_dom"/>
</dbReference>
<dbReference type="GO" id="GO:0072686">
    <property type="term" value="C:mitotic spindle"/>
    <property type="evidence" value="ECO:0007669"/>
    <property type="project" value="TreeGrafter"/>
</dbReference>
<evidence type="ECO:0000256" key="4">
    <source>
        <dbReference type="ARBA" id="ARBA00022829"/>
    </source>
</evidence>
<dbReference type="GO" id="GO:0005634">
    <property type="term" value="C:nucleus"/>
    <property type="evidence" value="ECO:0007669"/>
    <property type="project" value="InterPro"/>
</dbReference>
<comment type="catalytic activity">
    <reaction evidence="1">
        <text>All bonds known to be hydrolyzed by this endopeptidase have arginine in P1 and an acidic residue in P4. P6 is often occupied by an acidic residue or by a hydroxy-amino-acid residue, the phosphorylation of which enhances cleavage.</text>
        <dbReference type="EC" id="3.4.22.49"/>
    </reaction>
</comment>
<dbReference type="EC" id="3.4.22.49" evidence="2"/>
<dbReference type="GO" id="GO:0051307">
    <property type="term" value="P:meiotic chromosome separation"/>
    <property type="evidence" value="ECO:0007669"/>
    <property type="project" value="TreeGrafter"/>
</dbReference>
<reference evidence="6" key="1">
    <citation type="submission" date="2020-05" db="UniProtKB">
        <authorList>
            <consortium name="EnsemblMetazoa"/>
        </authorList>
    </citation>
    <scope>IDENTIFICATION</scope>
    <source>
        <strain evidence="6">USDA</strain>
    </source>
</reference>
<keyword evidence="7" id="KW-1185">Reference proteome</keyword>
<evidence type="ECO:0000313" key="6">
    <source>
        <dbReference type="EnsemblMetazoa" id="SCAU002861-PA"/>
    </source>
</evidence>
<dbReference type="GO" id="GO:0006508">
    <property type="term" value="P:proteolysis"/>
    <property type="evidence" value="ECO:0007669"/>
    <property type="project" value="InterPro"/>
</dbReference>
<organism evidence="6 7">
    <name type="scientific">Stomoxys calcitrans</name>
    <name type="common">Stable fly</name>
    <name type="synonym">Conops calcitrans</name>
    <dbReference type="NCBI Taxonomy" id="35570"/>
    <lineage>
        <taxon>Eukaryota</taxon>
        <taxon>Metazoa</taxon>
        <taxon>Ecdysozoa</taxon>
        <taxon>Arthropoda</taxon>
        <taxon>Hexapoda</taxon>
        <taxon>Insecta</taxon>
        <taxon>Pterygota</taxon>
        <taxon>Neoptera</taxon>
        <taxon>Endopterygota</taxon>
        <taxon>Diptera</taxon>
        <taxon>Brachycera</taxon>
        <taxon>Muscomorpha</taxon>
        <taxon>Muscoidea</taxon>
        <taxon>Muscidae</taxon>
        <taxon>Stomoxys</taxon>
    </lineage>
</organism>
<dbReference type="GO" id="GO:0005737">
    <property type="term" value="C:cytoplasm"/>
    <property type="evidence" value="ECO:0007669"/>
    <property type="project" value="TreeGrafter"/>
</dbReference>
<dbReference type="InterPro" id="IPR005314">
    <property type="entry name" value="Peptidase_C50"/>
</dbReference>
<keyword evidence="4" id="KW-0159">Chromosome partition</keyword>
<dbReference type="STRING" id="35570.A0A1I8NXD8"/>
<name>A0A1I8NXD8_STOCA</name>